<accession>A0A3M7P2D4</accession>
<dbReference type="Pfam" id="PF13920">
    <property type="entry name" value="zf-C3HC4_3"/>
    <property type="match status" value="1"/>
</dbReference>
<keyword evidence="2" id="KW-0677">Repeat</keyword>
<evidence type="ECO:0000256" key="1">
    <source>
        <dbReference type="ARBA" id="ARBA00022723"/>
    </source>
</evidence>
<dbReference type="Gene3D" id="1.10.418.10">
    <property type="entry name" value="Calponin-like domain"/>
    <property type="match status" value="2"/>
</dbReference>
<dbReference type="PROSITE" id="PS50089">
    <property type="entry name" value="ZF_RING_2"/>
    <property type="match status" value="1"/>
</dbReference>
<evidence type="ECO:0000256" key="6">
    <source>
        <dbReference type="PROSITE-ProRule" id="PRU00175"/>
    </source>
</evidence>
<dbReference type="GO" id="GO:0008270">
    <property type="term" value="F:zinc ion binding"/>
    <property type="evidence" value="ECO:0007669"/>
    <property type="project" value="UniProtKB-KW"/>
</dbReference>
<dbReference type="SUPFAM" id="SSF47576">
    <property type="entry name" value="Calponin-homology domain, CH-domain"/>
    <property type="match status" value="1"/>
</dbReference>
<dbReference type="Pfam" id="PF00307">
    <property type="entry name" value="CH"/>
    <property type="match status" value="2"/>
</dbReference>
<dbReference type="EMBL" id="REGN01014284">
    <property type="protein sequence ID" value="RMZ92824.1"/>
    <property type="molecule type" value="Genomic_DNA"/>
</dbReference>
<dbReference type="FunFam" id="1.10.418.10:FF:000001">
    <property type="entry name" value="Actinin alpha 1"/>
    <property type="match status" value="1"/>
</dbReference>
<gene>
    <name evidence="9" type="ORF">BpHYR1_003323</name>
</gene>
<feature type="domain" description="Calponin-homology (CH)" evidence="7">
    <location>
        <begin position="1"/>
        <end position="85"/>
    </location>
</feature>
<evidence type="ECO:0000256" key="5">
    <source>
        <dbReference type="ARBA" id="ARBA00023203"/>
    </source>
</evidence>
<dbReference type="PROSITE" id="PS00518">
    <property type="entry name" value="ZF_RING_1"/>
    <property type="match status" value="1"/>
</dbReference>
<reference evidence="9 10" key="1">
    <citation type="journal article" date="2018" name="Sci. Rep.">
        <title>Genomic signatures of local adaptation to the degree of environmental predictability in rotifers.</title>
        <authorList>
            <person name="Franch-Gras L."/>
            <person name="Hahn C."/>
            <person name="Garcia-Roger E.M."/>
            <person name="Carmona M.J."/>
            <person name="Serra M."/>
            <person name="Gomez A."/>
        </authorList>
    </citation>
    <scope>NUCLEOTIDE SEQUENCE [LARGE SCALE GENOMIC DNA]</scope>
    <source>
        <strain evidence="9">HYR1</strain>
    </source>
</reference>
<evidence type="ECO:0000313" key="10">
    <source>
        <dbReference type="Proteomes" id="UP000276133"/>
    </source>
</evidence>
<evidence type="ECO:0000259" key="7">
    <source>
        <dbReference type="PROSITE" id="PS50021"/>
    </source>
</evidence>
<name>A0A3M7P2D4_BRAPC</name>
<organism evidence="9 10">
    <name type="scientific">Brachionus plicatilis</name>
    <name type="common">Marine rotifer</name>
    <name type="synonym">Brachionus muelleri</name>
    <dbReference type="NCBI Taxonomy" id="10195"/>
    <lineage>
        <taxon>Eukaryota</taxon>
        <taxon>Metazoa</taxon>
        <taxon>Spiralia</taxon>
        <taxon>Gnathifera</taxon>
        <taxon>Rotifera</taxon>
        <taxon>Eurotatoria</taxon>
        <taxon>Monogononta</taxon>
        <taxon>Pseudotrocha</taxon>
        <taxon>Ploima</taxon>
        <taxon>Brachionidae</taxon>
        <taxon>Brachionus</taxon>
    </lineage>
</organism>
<dbReference type="FunFam" id="1.10.418.10:FF:000089">
    <property type="entry name" value="Spectrin beta chain"/>
    <property type="match status" value="1"/>
</dbReference>
<dbReference type="AlphaFoldDB" id="A0A3M7P2D4"/>
<dbReference type="InterPro" id="IPR036872">
    <property type="entry name" value="CH_dom_sf"/>
</dbReference>
<dbReference type="InterPro" id="IPR001841">
    <property type="entry name" value="Znf_RING"/>
</dbReference>
<keyword evidence="3 6" id="KW-0863">Zinc-finger</keyword>
<protein>
    <submittedName>
        <fullName evidence="9">Spectrin beta non-erythrocytic 1-like</fullName>
    </submittedName>
</protein>
<dbReference type="Proteomes" id="UP000276133">
    <property type="component" value="Unassembled WGS sequence"/>
</dbReference>
<dbReference type="Gene3D" id="3.30.40.10">
    <property type="entry name" value="Zinc/RING finger domain, C3HC4 (zinc finger)"/>
    <property type="match status" value="1"/>
</dbReference>
<comment type="caution">
    <text evidence="9">The sequence shown here is derived from an EMBL/GenBank/DDBJ whole genome shotgun (WGS) entry which is preliminary data.</text>
</comment>
<dbReference type="CDD" id="cd16520">
    <property type="entry name" value="RING-HC_MIBs-like"/>
    <property type="match status" value="1"/>
</dbReference>
<dbReference type="STRING" id="10195.A0A3M7P2D4"/>
<evidence type="ECO:0000313" key="9">
    <source>
        <dbReference type="EMBL" id="RMZ92824.1"/>
    </source>
</evidence>
<dbReference type="PANTHER" id="PTHR11915">
    <property type="entry name" value="SPECTRIN/FILAMIN RELATED CYTOSKELETAL PROTEIN"/>
    <property type="match status" value="1"/>
</dbReference>
<dbReference type="InterPro" id="IPR017907">
    <property type="entry name" value="Znf_RING_CS"/>
</dbReference>
<evidence type="ECO:0000256" key="4">
    <source>
        <dbReference type="ARBA" id="ARBA00022833"/>
    </source>
</evidence>
<feature type="domain" description="RING-type" evidence="8">
    <location>
        <begin position="247"/>
        <end position="280"/>
    </location>
</feature>
<dbReference type="SUPFAM" id="SSF57850">
    <property type="entry name" value="RING/U-box"/>
    <property type="match status" value="1"/>
</dbReference>
<dbReference type="InterPro" id="IPR001715">
    <property type="entry name" value="CH_dom"/>
</dbReference>
<keyword evidence="5" id="KW-0009">Actin-binding</keyword>
<proteinExistence type="predicted"/>
<sequence length="292" mass="33443">MKINNLFKDLEDGKCLIKLLEIVSGEKLEKPNQGRFIVHKIENLNIALNFLKSQVWLENIGAEDILSGNPKLILALIWSIILRYNFKYGDESQLRRTYKDDLLLWCQRITAGYAGLNITDFSNSWKNGMAFNALIHSQRPDLIDYNLLNPNDNFNNLNNAFELAQKHLGIAKLLDAEDIDVDDPDEKSIVTYVSTYYHIFSKMKNEAVDGKSIDKIVDSNEDSLNFSKTEIGELIEKLKNLEEAQLCPICMEHKKDTTFQCGHTVCNICAKPLVNCHICREKILSKIKIYVN</sequence>
<dbReference type="SMART" id="SM00033">
    <property type="entry name" value="CH"/>
    <property type="match status" value="2"/>
</dbReference>
<dbReference type="GO" id="GO:0003779">
    <property type="term" value="F:actin binding"/>
    <property type="evidence" value="ECO:0007669"/>
    <property type="project" value="UniProtKB-KW"/>
</dbReference>
<dbReference type="InterPro" id="IPR013083">
    <property type="entry name" value="Znf_RING/FYVE/PHD"/>
</dbReference>
<evidence type="ECO:0000259" key="8">
    <source>
        <dbReference type="PROSITE" id="PS50089"/>
    </source>
</evidence>
<keyword evidence="4" id="KW-0862">Zinc</keyword>
<keyword evidence="10" id="KW-1185">Reference proteome</keyword>
<evidence type="ECO:0000256" key="2">
    <source>
        <dbReference type="ARBA" id="ARBA00022737"/>
    </source>
</evidence>
<keyword evidence="1" id="KW-0479">Metal-binding</keyword>
<dbReference type="PROSITE" id="PS50021">
    <property type="entry name" value="CH"/>
    <property type="match status" value="2"/>
</dbReference>
<evidence type="ECO:0000256" key="3">
    <source>
        <dbReference type="ARBA" id="ARBA00022771"/>
    </source>
</evidence>
<dbReference type="OrthoDB" id="5865767at2759"/>
<feature type="domain" description="Calponin-homology (CH)" evidence="7">
    <location>
        <begin position="96"/>
        <end position="201"/>
    </location>
</feature>